<dbReference type="InterPro" id="IPR050399">
    <property type="entry name" value="HPr"/>
</dbReference>
<dbReference type="GO" id="GO:0009401">
    <property type="term" value="P:phosphoenolpyruvate-dependent sugar phosphotransferase system"/>
    <property type="evidence" value="ECO:0007669"/>
    <property type="project" value="UniProtKB-KW"/>
</dbReference>
<dbReference type="RefSeq" id="WP_072724122.1">
    <property type="nucleotide sequence ID" value="NZ_FQXH01000008.1"/>
</dbReference>
<comment type="subcellular location">
    <subcellularLocation>
        <location evidence="1">Cytoplasm</location>
    </subcellularLocation>
</comment>
<dbReference type="InterPro" id="IPR002114">
    <property type="entry name" value="PTS_HPr_Ser_P_site"/>
</dbReference>
<evidence type="ECO:0000256" key="1">
    <source>
        <dbReference type="ARBA" id="ARBA00004496"/>
    </source>
</evidence>
<dbReference type="SUPFAM" id="SSF55594">
    <property type="entry name" value="HPr-like"/>
    <property type="match status" value="1"/>
</dbReference>
<proteinExistence type="predicted"/>
<name>A0A1M5QHJ6_9FIRM</name>
<keyword evidence="6" id="KW-1185">Reference proteome</keyword>
<dbReference type="PROSITE" id="PS51350">
    <property type="entry name" value="PTS_HPR_DOM"/>
    <property type="match status" value="1"/>
</dbReference>
<gene>
    <name evidence="5" type="ORF">SAMN02744040_00923</name>
</gene>
<evidence type="ECO:0000313" key="5">
    <source>
        <dbReference type="EMBL" id="SHH12993.1"/>
    </source>
</evidence>
<dbReference type="PANTHER" id="PTHR33705">
    <property type="entry name" value="PHOSPHOCARRIER PROTEIN HPR"/>
    <property type="match status" value="1"/>
</dbReference>
<dbReference type="PRINTS" id="PR00107">
    <property type="entry name" value="PHOSPHOCPHPR"/>
</dbReference>
<evidence type="ECO:0000313" key="6">
    <source>
        <dbReference type="Proteomes" id="UP000242520"/>
    </source>
</evidence>
<organism evidence="5 6">
    <name type="scientific">Tepidibacter thalassicus DSM 15285</name>
    <dbReference type="NCBI Taxonomy" id="1123350"/>
    <lineage>
        <taxon>Bacteria</taxon>
        <taxon>Bacillati</taxon>
        <taxon>Bacillota</taxon>
        <taxon>Clostridia</taxon>
        <taxon>Peptostreptococcales</taxon>
        <taxon>Peptostreptococcaceae</taxon>
        <taxon>Tepidibacter</taxon>
    </lineage>
</organism>
<dbReference type="Pfam" id="PF00381">
    <property type="entry name" value="PTS-HPr"/>
    <property type="match status" value="1"/>
</dbReference>
<dbReference type="CDD" id="cd00367">
    <property type="entry name" value="PTS-HPr_like"/>
    <property type="match status" value="1"/>
</dbReference>
<dbReference type="InterPro" id="IPR035895">
    <property type="entry name" value="HPr-like_sf"/>
</dbReference>
<dbReference type="Proteomes" id="UP000242520">
    <property type="component" value="Unassembled WGS sequence"/>
</dbReference>
<evidence type="ECO:0000256" key="2">
    <source>
        <dbReference type="ARBA" id="ARBA00022490"/>
    </source>
</evidence>
<accession>A0A1M5QHJ6</accession>
<dbReference type="PROSITE" id="PS00589">
    <property type="entry name" value="PTS_HPR_SER"/>
    <property type="match status" value="1"/>
</dbReference>
<protein>
    <submittedName>
        <fullName evidence="5">Phosphocarrier protein</fullName>
    </submittedName>
</protein>
<sequence length="87" mass="9233">MEKKVIIKNESGIHARPAGVFVKKASEFKSQVEIVFNGKKVNAKSIMGLMSLGLSKGDEITIVANGEDAQNAVNELAALVESGFGEI</sequence>
<dbReference type="AlphaFoldDB" id="A0A1M5QHJ6"/>
<keyword evidence="2" id="KW-0963">Cytoplasm</keyword>
<dbReference type="Gene3D" id="3.30.1340.10">
    <property type="entry name" value="HPr-like"/>
    <property type="match status" value="1"/>
</dbReference>
<dbReference type="PANTHER" id="PTHR33705:SF2">
    <property type="entry name" value="PHOSPHOCARRIER PROTEIN NPR"/>
    <property type="match status" value="1"/>
</dbReference>
<dbReference type="NCBIfam" id="TIGR01003">
    <property type="entry name" value="PTS_HPr_family"/>
    <property type="match status" value="1"/>
</dbReference>
<dbReference type="OrthoDB" id="9809047at2"/>
<keyword evidence="3" id="KW-0598">Phosphotransferase system</keyword>
<dbReference type="STRING" id="1123350.SAMN02744040_00923"/>
<evidence type="ECO:0000259" key="4">
    <source>
        <dbReference type="PROSITE" id="PS51350"/>
    </source>
</evidence>
<evidence type="ECO:0000256" key="3">
    <source>
        <dbReference type="ARBA" id="ARBA00022683"/>
    </source>
</evidence>
<dbReference type="GO" id="GO:0005737">
    <property type="term" value="C:cytoplasm"/>
    <property type="evidence" value="ECO:0007669"/>
    <property type="project" value="UniProtKB-SubCell"/>
</dbReference>
<dbReference type="InterPro" id="IPR000032">
    <property type="entry name" value="HPr-like"/>
</dbReference>
<reference evidence="6" key="1">
    <citation type="submission" date="2016-11" db="EMBL/GenBank/DDBJ databases">
        <authorList>
            <person name="Varghese N."/>
            <person name="Submissions S."/>
        </authorList>
    </citation>
    <scope>NUCLEOTIDE SEQUENCE [LARGE SCALE GENOMIC DNA]</scope>
    <source>
        <strain evidence="6">DSM 15285</strain>
    </source>
</reference>
<dbReference type="EMBL" id="FQXH01000008">
    <property type="protein sequence ID" value="SHH12993.1"/>
    <property type="molecule type" value="Genomic_DNA"/>
</dbReference>
<feature type="domain" description="HPr" evidence="4">
    <location>
        <begin position="1"/>
        <end position="87"/>
    </location>
</feature>